<evidence type="ECO:0000313" key="4">
    <source>
        <dbReference type="Proteomes" id="UP000297322"/>
    </source>
</evidence>
<feature type="region of interest" description="Disordered" evidence="1">
    <location>
        <begin position="63"/>
        <end position="91"/>
    </location>
</feature>
<protein>
    <submittedName>
        <fullName evidence="3">Uncharacterized protein</fullName>
    </submittedName>
</protein>
<gene>
    <name evidence="3" type="ORF">E4T65_25425</name>
</gene>
<name>A0A4Y9TC34_PSEFL</name>
<evidence type="ECO:0000256" key="1">
    <source>
        <dbReference type="SAM" id="MobiDB-lite"/>
    </source>
</evidence>
<comment type="caution">
    <text evidence="3">The sequence shown here is derived from an EMBL/GenBank/DDBJ whole genome shotgun (WGS) entry which is preliminary data.</text>
</comment>
<accession>A0A4Y9TC34</accession>
<reference evidence="3 4" key="1">
    <citation type="submission" date="2019-03" db="EMBL/GenBank/DDBJ databases">
        <title>Biocontrol and xenobiotic degradation properties of endophytic Pseudomonas fluorescens strain BRZ63.</title>
        <authorList>
            <person name="Chlebek D.A."/>
            <person name="Pinski A."/>
            <person name="Zur J.P."/>
            <person name="Michalska J."/>
            <person name="Hupert-Kocurek K.T."/>
        </authorList>
    </citation>
    <scope>NUCLEOTIDE SEQUENCE [LARGE SCALE GENOMIC DNA]</scope>
    <source>
        <strain evidence="3 4">BRZ63</strain>
    </source>
</reference>
<organism evidence="3 4">
    <name type="scientific">Pseudomonas fluorescens</name>
    <dbReference type="NCBI Taxonomy" id="294"/>
    <lineage>
        <taxon>Bacteria</taxon>
        <taxon>Pseudomonadati</taxon>
        <taxon>Pseudomonadota</taxon>
        <taxon>Gammaproteobacteria</taxon>
        <taxon>Pseudomonadales</taxon>
        <taxon>Pseudomonadaceae</taxon>
        <taxon>Pseudomonas</taxon>
    </lineage>
</organism>
<keyword evidence="2" id="KW-0472">Membrane</keyword>
<dbReference type="Proteomes" id="UP000297322">
    <property type="component" value="Unassembled WGS sequence"/>
</dbReference>
<sequence length="91" mass="9971">MAKGEGGVAGGAFEANLLDTWEVRHGVFLIVLGGVWILAMAWGLLIMKITKGACDFEWRGLVSGDRPQDNNNENPTARSPHRLAVQRQQNL</sequence>
<evidence type="ECO:0000256" key="2">
    <source>
        <dbReference type="SAM" id="Phobius"/>
    </source>
</evidence>
<dbReference type="EMBL" id="SPVI01000020">
    <property type="protein sequence ID" value="TFW40622.1"/>
    <property type="molecule type" value="Genomic_DNA"/>
</dbReference>
<keyword evidence="2" id="KW-0812">Transmembrane</keyword>
<dbReference type="AlphaFoldDB" id="A0A4Y9TC34"/>
<proteinExistence type="predicted"/>
<feature type="transmembrane region" description="Helical" evidence="2">
    <location>
        <begin position="26"/>
        <end position="47"/>
    </location>
</feature>
<keyword evidence="2" id="KW-1133">Transmembrane helix</keyword>
<evidence type="ECO:0000313" key="3">
    <source>
        <dbReference type="EMBL" id="TFW40622.1"/>
    </source>
</evidence>